<organism evidence="2 3">
    <name type="scientific">Stylosanthes scabra</name>
    <dbReference type="NCBI Taxonomy" id="79078"/>
    <lineage>
        <taxon>Eukaryota</taxon>
        <taxon>Viridiplantae</taxon>
        <taxon>Streptophyta</taxon>
        <taxon>Embryophyta</taxon>
        <taxon>Tracheophyta</taxon>
        <taxon>Spermatophyta</taxon>
        <taxon>Magnoliopsida</taxon>
        <taxon>eudicotyledons</taxon>
        <taxon>Gunneridae</taxon>
        <taxon>Pentapetalae</taxon>
        <taxon>rosids</taxon>
        <taxon>fabids</taxon>
        <taxon>Fabales</taxon>
        <taxon>Fabaceae</taxon>
        <taxon>Papilionoideae</taxon>
        <taxon>50 kb inversion clade</taxon>
        <taxon>dalbergioids sensu lato</taxon>
        <taxon>Dalbergieae</taxon>
        <taxon>Pterocarpus clade</taxon>
        <taxon>Stylosanthes</taxon>
    </lineage>
</organism>
<reference evidence="2 3" key="1">
    <citation type="journal article" date="2023" name="Plants (Basel)">
        <title>Bridging the Gap: Combining Genomics and Transcriptomics Approaches to Understand Stylosanthes scabra, an Orphan Legume from the Brazilian Caatinga.</title>
        <authorList>
            <person name="Ferreira-Neto J.R.C."/>
            <person name="da Silva M.D."/>
            <person name="Binneck E."/>
            <person name="de Melo N.F."/>
            <person name="da Silva R.H."/>
            <person name="de Melo A.L.T.M."/>
            <person name="Pandolfi V."/>
            <person name="Bustamante F.O."/>
            <person name="Brasileiro-Vidal A.C."/>
            <person name="Benko-Iseppon A.M."/>
        </authorList>
    </citation>
    <scope>NUCLEOTIDE SEQUENCE [LARGE SCALE GENOMIC DNA]</scope>
    <source>
        <tissue evidence="2">Leaves</tissue>
    </source>
</reference>
<evidence type="ECO:0000313" key="3">
    <source>
        <dbReference type="Proteomes" id="UP001341840"/>
    </source>
</evidence>
<dbReference type="Proteomes" id="UP001341840">
    <property type="component" value="Unassembled WGS sequence"/>
</dbReference>
<dbReference type="EMBL" id="JASCZI010030239">
    <property type="protein sequence ID" value="MED6119498.1"/>
    <property type="molecule type" value="Genomic_DNA"/>
</dbReference>
<evidence type="ECO:0000256" key="1">
    <source>
        <dbReference type="SAM" id="MobiDB-lite"/>
    </source>
</evidence>
<sequence>MSTSNSDEGLQVHLASQYTTEASNWLQKKTLAHSQSTMIIKNFDERERGKRMREQKSADTGTEKRMTWVMRERRHICSRRGVLLDDGDRDFIVEVW</sequence>
<evidence type="ECO:0000313" key="2">
    <source>
        <dbReference type="EMBL" id="MED6119498.1"/>
    </source>
</evidence>
<comment type="caution">
    <text evidence="2">The sequence shown here is derived from an EMBL/GenBank/DDBJ whole genome shotgun (WGS) entry which is preliminary data.</text>
</comment>
<feature type="region of interest" description="Disordered" evidence="1">
    <location>
        <begin position="40"/>
        <end position="64"/>
    </location>
</feature>
<gene>
    <name evidence="2" type="ORF">PIB30_012405</name>
</gene>
<feature type="compositionally biased region" description="Basic and acidic residues" evidence="1">
    <location>
        <begin position="42"/>
        <end position="64"/>
    </location>
</feature>
<protein>
    <submittedName>
        <fullName evidence="2">Uncharacterized protein</fullName>
    </submittedName>
</protein>
<keyword evidence="3" id="KW-1185">Reference proteome</keyword>
<proteinExistence type="predicted"/>
<accession>A0ABU6R5S4</accession>
<feature type="non-terminal residue" evidence="2">
    <location>
        <position position="96"/>
    </location>
</feature>
<name>A0ABU6R5S4_9FABA</name>